<dbReference type="eggNOG" id="KOG0148">
    <property type="taxonomic scope" value="Eukaryota"/>
</dbReference>
<keyword evidence="4" id="KW-0472">Membrane</keyword>
<dbReference type="InterPro" id="IPR003954">
    <property type="entry name" value="RRM_euk-type"/>
</dbReference>
<dbReference type="GeneTree" id="ENSGT00940000154962"/>
<dbReference type="OMA" id="VRIFKMQ"/>
<dbReference type="FunCoup" id="H0X302">
    <property type="interactions" value="3856"/>
</dbReference>
<dbReference type="SMR" id="H0X302"/>
<dbReference type="InParanoid" id="H0X302"/>
<dbReference type="GO" id="GO:0034063">
    <property type="term" value="P:stress granule assembly"/>
    <property type="evidence" value="ECO:0007669"/>
    <property type="project" value="Ensembl"/>
</dbReference>
<evidence type="ECO:0000256" key="2">
    <source>
        <dbReference type="PROSITE-ProRule" id="PRU00176"/>
    </source>
</evidence>
<dbReference type="EMBL" id="AAQR03102157">
    <property type="status" value="NOT_ANNOTATED_CDS"/>
    <property type="molecule type" value="Genomic_DNA"/>
</dbReference>
<dbReference type="GO" id="GO:0010494">
    <property type="term" value="C:cytoplasmic stress granule"/>
    <property type="evidence" value="ECO:0007669"/>
    <property type="project" value="UniProtKB-SubCell"/>
</dbReference>
<protein>
    <submittedName>
        <fullName evidence="6">TIA1 cytotoxic granule associated RNA binding protein</fullName>
    </submittedName>
</protein>
<evidence type="ECO:0000259" key="5">
    <source>
        <dbReference type="PROSITE" id="PS50102"/>
    </source>
</evidence>
<feature type="domain" description="RRM" evidence="5">
    <location>
        <begin position="217"/>
        <end position="289"/>
    </location>
</feature>
<dbReference type="Pfam" id="PF00076">
    <property type="entry name" value="RRM_1"/>
    <property type="match status" value="3"/>
</dbReference>
<dbReference type="GO" id="GO:0017148">
    <property type="term" value="P:negative regulation of translation"/>
    <property type="evidence" value="ECO:0007669"/>
    <property type="project" value="Ensembl"/>
</dbReference>
<dbReference type="STRING" id="30611.ENSOGAP00000009465"/>
<keyword evidence="7" id="KW-1185">Reference proteome</keyword>
<sequence length="391" mass="43413">MGSNLPGLIYVGNLSRDVTEALILQLFSQIGPCKNCKMIMDKCVLDVFCFVVFFFFNFIKIVIGKNKTKSIGSLGKEVKVNWATTPSSQKKDTSSSTVVSTQRSQEDHFHVFVGDLSPEITTEDIKAAFAPFGRISDARVVKDMATGKSKGYGFVSFFNKWDAENAIQQMGGQWLGGRQIRTNWATRKPPAPKSTYESNTKQLSYDEVVNQSSPSNCTVYCGGVTSGLTEQLMRQTFSPFGQIMEIRVFPDKGYSFVRFNSHESAAHAIVSVNGTTIEGHVVKCYWGKETLDMVNPVQQQQNQIGYPQPYGQWGQWYGNAQQIGQYMPNGWQVPAYGMYGQAWNQQGFNQTQSSAPWMGPNYGVQPPPGQNGSMLPNQPSGGYRVAGYETQ</sequence>
<dbReference type="SUPFAM" id="SSF54928">
    <property type="entry name" value="RNA-binding domain, RBD"/>
    <property type="match status" value="3"/>
</dbReference>
<feature type="transmembrane region" description="Helical" evidence="4">
    <location>
        <begin position="43"/>
        <end position="63"/>
    </location>
</feature>
<dbReference type="CDD" id="cd12620">
    <property type="entry name" value="RRM3_TIAR"/>
    <property type="match status" value="1"/>
</dbReference>
<dbReference type="AlphaFoldDB" id="H0X302"/>
<dbReference type="GO" id="GO:0005829">
    <property type="term" value="C:cytosol"/>
    <property type="evidence" value="ECO:0007669"/>
    <property type="project" value="Ensembl"/>
</dbReference>
<evidence type="ECO:0000313" key="6">
    <source>
        <dbReference type="Ensembl" id="ENSOGAP00000009465.2"/>
    </source>
</evidence>
<dbReference type="PROSITE" id="PS50102">
    <property type="entry name" value="RRM"/>
    <property type="match status" value="3"/>
</dbReference>
<dbReference type="SMART" id="SM00360">
    <property type="entry name" value="RRM"/>
    <property type="match status" value="3"/>
</dbReference>
<proteinExistence type="predicted"/>
<keyword evidence="1 2" id="KW-0694">RNA-binding</keyword>
<dbReference type="Proteomes" id="UP000005225">
    <property type="component" value="Unassembled WGS sequence"/>
</dbReference>
<reference evidence="7" key="1">
    <citation type="submission" date="2011-03" db="EMBL/GenBank/DDBJ databases">
        <title>Version 3 of the genome sequence of Otolemur garnettii (Bushbaby).</title>
        <authorList>
            <consortium name="The Broad Institute Genome Sequencing Platform"/>
            <person name="Di Palma F."/>
            <person name="Johnson J."/>
            <person name="Lander E.S."/>
            <person name="Lindblad-Toh K."/>
            <person name="Jaffe D.B."/>
            <person name="Gnerre S."/>
            <person name="MacCallum I."/>
            <person name="Przybylski D."/>
            <person name="Ribeiro F.J."/>
            <person name="Burton J.N."/>
            <person name="Walker B.J."/>
            <person name="Sharpe T."/>
            <person name="Hall G."/>
        </authorList>
    </citation>
    <scope>NUCLEOTIDE SEQUENCE [LARGE SCALE GENOMIC DNA]</scope>
</reference>
<evidence type="ECO:0000313" key="7">
    <source>
        <dbReference type="Proteomes" id="UP000005225"/>
    </source>
</evidence>
<evidence type="ECO:0000256" key="4">
    <source>
        <dbReference type="SAM" id="Phobius"/>
    </source>
</evidence>
<keyword evidence="4" id="KW-1133">Transmembrane helix</keyword>
<dbReference type="SMART" id="SM00361">
    <property type="entry name" value="RRM_1"/>
    <property type="match status" value="2"/>
</dbReference>
<dbReference type="Gene3D" id="3.30.70.330">
    <property type="match status" value="3"/>
</dbReference>
<dbReference type="InterPro" id="IPR035979">
    <property type="entry name" value="RBD_domain_sf"/>
</dbReference>
<accession>H0X302</accession>
<dbReference type="InterPro" id="IPR012677">
    <property type="entry name" value="Nucleotide-bd_a/b_plait_sf"/>
</dbReference>
<dbReference type="EMBL" id="AAQR03102158">
    <property type="status" value="NOT_ANNOTATED_CDS"/>
    <property type="molecule type" value="Genomic_DNA"/>
</dbReference>
<dbReference type="GO" id="GO:0001818">
    <property type="term" value="P:negative regulation of cytokine production"/>
    <property type="evidence" value="ECO:0007669"/>
    <property type="project" value="Ensembl"/>
</dbReference>
<evidence type="ECO:0000256" key="1">
    <source>
        <dbReference type="ARBA" id="ARBA00022884"/>
    </source>
</evidence>
<dbReference type="GO" id="GO:0035925">
    <property type="term" value="F:mRNA 3'-UTR AU-rich region binding"/>
    <property type="evidence" value="ECO:0007669"/>
    <property type="project" value="Ensembl"/>
</dbReference>
<reference evidence="6" key="2">
    <citation type="submission" date="2025-08" db="UniProtKB">
        <authorList>
            <consortium name="Ensembl"/>
        </authorList>
    </citation>
    <scope>IDENTIFICATION</scope>
</reference>
<dbReference type="InterPro" id="IPR034496">
    <property type="entry name" value="TIAR_RRM3"/>
</dbReference>
<dbReference type="HOGENOM" id="CLU_025000_2_0_1"/>
<name>H0X302_OTOGA</name>
<feature type="compositionally biased region" description="Polar residues" evidence="3">
    <location>
        <begin position="370"/>
        <end position="380"/>
    </location>
</feature>
<feature type="domain" description="RRM" evidence="5">
    <location>
        <begin position="109"/>
        <end position="187"/>
    </location>
</feature>
<dbReference type="GO" id="GO:0006915">
    <property type="term" value="P:apoptotic process"/>
    <property type="evidence" value="ECO:0007669"/>
    <property type="project" value="UniProtKB-KW"/>
</dbReference>
<dbReference type="GO" id="GO:1903608">
    <property type="term" value="P:protein localization to cytoplasmic stress granule"/>
    <property type="evidence" value="ECO:0007669"/>
    <property type="project" value="Ensembl"/>
</dbReference>
<evidence type="ECO:0000256" key="3">
    <source>
        <dbReference type="SAM" id="MobiDB-lite"/>
    </source>
</evidence>
<dbReference type="CDD" id="cd12618">
    <property type="entry name" value="RRM2_TIA1"/>
    <property type="match status" value="1"/>
</dbReference>
<gene>
    <name evidence="6" type="primary">TIA1</name>
</gene>
<feature type="domain" description="RRM" evidence="5">
    <location>
        <begin position="7"/>
        <end position="85"/>
    </location>
</feature>
<dbReference type="InterPro" id="IPR000504">
    <property type="entry name" value="RRM_dom"/>
</dbReference>
<dbReference type="GO" id="GO:0000381">
    <property type="term" value="P:regulation of alternative mRNA splicing, via spliceosome"/>
    <property type="evidence" value="ECO:0007669"/>
    <property type="project" value="Ensembl"/>
</dbReference>
<dbReference type="Ensembl" id="ENSOGAT00000010576.2">
    <property type="protein sequence ID" value="ENSOGAP00000009465.2"/>
    <property type="gene ID" value="ENSOGAG00000010572.2"/>
</dbReference>
<dbReference type="GO" id="GO:0097165">
    <property type="term" value="C:nuclear stress granule"/>
    <property type="evidence" value="ECO:0007669"/>
    <property type="project" value="Ensembl"/>
</dbReference>
<dbReference type="InterPro" id="IPR034830">
    <property type="entry name" value="TIA1_RRM2"/>
</dbReference>
<feature type="region of interest" description="Disordered" evidence="3">
    <location>
        <begin position="362"/>
        <end position="391"/>
    </location>
</feature>
<reference evidence="6" key="3">
    <citation type="submission" date="2025-09" db="UniProtKB">
        <authorList>
            <consortium name="Ensembl"/>
        </authorList>
    </citation>
    <scope>IDENTIFICATION</scope>
</reference>
<dbReference type="PANTHER" id="PTHR10352">
    <property type="entry name" value="EUKARYOTIC TRANSLATION INITIATION FACTOR 3 SUBUNIT G"/>
    <property type="match status" value="1"/>
</dbReference>
<dbReference type="EMBL" id="AAQR03102160">
    <property type="status" value="NOT_ANNOTATED_CDS"/>
    <property type="molecule type" value="Genomic_DNA"/>
</dbReference>
<dbReference type="EMBL" id="AAQR03102159">
    <property type="status" value="NOT_ANNOTATED_CDS"/>
    <property type="molecule type" value="Genomic_DNA"/>
</dbReference>
<organism evidence="6 7">
    <name type="scientific">Otolemur garnettii</name>
    <name type="common">Small-eared galago</name>
    <name type="synonym">Garnett's greater bushbaby</name>
    <dbReference type="NCBI Taxonomy" id="30611"/>
    <lineage>
        <taxon>Eukaryota</taxon>
        <taxon>Metazoa</taxon>
        <taxon>Chordata</taxon>
        <taxon>Craniata</taxon>
        <taxon>Vertebrata</taxon>
        <taxon>Euteleostomi</taxon>
        <taxon>Mammalia</taxon>
        <taxon>Eutheria</taxon>
        <taxon>Euarchontoglires</taxon>
        <taxon>Primates</taxon>
        <taxon>Strepsirrhini</taxon>
        <taxon>Lorisiformes</taxon>
        <taxon>Galagidae</taxon>
        <taxon>Otolemur</taxon>
    </lineage>
</organism>
<keyword evidence="4" id="KW-0812">Transmembrane</keyword>